<dbReference type="Proteomes" id="UP000232875">
    <property type="component" value="Unassembled WGS sequence"/>
</dbReference>
<feature type="region of interest" description="Disordered" evidence="1">
    <location>
        <begin position="407"/>
        <end position="453"/>
    </location>
</feature>
<protein>
    <recommendedName>
        <fullName evidence="2">G-patch domain-containing protein</fullName>
    </recommendedName>
</protein>
<feature type="domain" description="G-patch" evidence="2">
    <location>
        <begin position="154"/>
        <end position="174"/>
    </location>
</feature>
<organism evidence="3 4">
    <name type="scientific">Malassezia vespertilionis</name>
    <dbReference type="NCBI Taxonomy" id="2020962"/>
    <lineage>
        <taxon>Eukaryota</taxon>
        <taxon>Fungi</taxon>
        <taxon>Dikarya</taxon>
        <taxon>Basidiomycota</taxon>
        <taxon>Ustilaginomycotina</taxon>
        <taxon>Malasseziomycetes</taxon>
        <taxon>Malasseziales</taxon>
        <taxon>Malasseziaceae</taxon>
        <taxon>Malassezia</taxon>
    </lineage>
</organism>
<proteinExistence type="predicted"/>
<dbReference type="GO" id="GO:0006397">
    <property type="term" value="P:mRNA processing"/>
    <property type="evidence" value="ECO:0007669"/>
    <property type="project" value="InterPro"/>
</dbReference>
<dbReference type="PANTHER" id="PTHR13384">
    <property type="entry name" value="G PATCH DOMAIN-CONTAINING PROTEIN 1"/>
    <property type="match status" value="1"/>
</dbReference>
<sequence length="576" mass="64580">MATQRLRRKLDRDGVPEHVNLGENFVSIGTPLPALNANRKDKNEFKPVWQQEVYDSKGRRRFHGAFTGGFSAGYFNTVGSKEGWTPSTFHSSRSSRAGKVERRPEDYMDEDDLAELDQASTLRAKEGYTDDAKQHTDPMLGMIAPAKSQTSASPSSMGVMLLQRMGWKQGQGIGPLLTYKGREKLNALLQSLHLAPAHVQLMDVPVEAHNHKFPPPDTQLIKLPDNRDHRGLGALVGHGSSELQGVLAKFHSTKRPERTIGMSGMDSDDEDHVYGAPDRIEDSVLGRHEQMQIGGGTVPDKDMSIENYEHAFLTRKSISDATWHDGRPLPKGDTAKHARYKTYLHANMNQTLYKPDMSVHPTELLLQTELDEFFEMASRYRPIQGEMASRFTTSVAMESDPNLEGGLYIPSKNTQPPTIPKVPELKPEPDVKKDLTSAQQAAQKGEFGPLTRSLEPFHPPRLLCKRFGVPNPYPNDDTPQDDIAKAMDRFGQTYTTNDEDAFTFIHSEAAERADEDALQHVRPTLNLFKAVFESDEEEVVPSAPKRKSEKTRVKKKTKNYKMGPLTFNMDEDEATM</sequence>
<dbReference type="InterPro" id="IPR000467">
    <property type="entry name" value="G_patch_dom"/>
</dbReference>
<name>A0A2N1JHK9_9BASI</name>
<dbReference type="InterPro" id="IPR011666">
    <property type="entry name" value="DUF1604"/>
</dbReference>
<evidence type="ECO:0000259" key="2">
    <source>
        <dbReference type="PROSITE" id="PS50174"/>
    </source>
</evidence>
<dbReference type="GO" id="GO:0003723">
    <property type="term" value="F:RNA binding"/>
    <property type="evidence" value="ECO:0007669"/>
    <property type="project" value="TreeGrafter"/>
</dbReference>
<dbReference type="STRING" id="2020962.A0A2N1JHK9"/>
<keyword evidence="4" id="KW-1185">Reference proteome</keyword>
<dbReference type="OrthoDB" id="20507at2759"/>
<evidence type="ECO:0000256" key="1">
    <source>
        <dbReference type="SAM" id="MobiDB-lite"/>
    </source>
</evidence>
<dbReference type="EMBL" id="KZ454987">
    <property type="protein sequence ID" value="PKI86018.1"/>
    <property type="molecule type" value="Genomic_DNA"/>
</dbReference>
<feature type="compositionally biased region" description="Basic and acidic residues" evidence="1">
    <location>
        <begin position="423"/>
        <end position="435"/>
    </location>
</feature>
<dbReference type="PROSITE" id="PS50174">
    <property type="entry name" value="G_PATCH"/>
    <property type="match status" value="1"/>
</dbReference>
<accession>A0A2N1JHK9</accession>
<gene>
    <name evidence="3" type="ORF">MVES_000098</name>
</gene>
<dbReference type="PANTHER" id="PTHR13384:SF19">
    <property type="entry name" value="G PATCH DOMAIN-CONTAINING PROTEIN 1"/>
    <property type="match status" value="1"/>
</dbReference>
<dbReference type="GO" id="GO:0005634">
    <property type="term" value="C:nucleus"/>
    <property type="evidence" value="ECO:0007669"/>
    <property type="project" value="TreeGrafter"/>
</dbReference>
<evidence type="ECO:0000313" key="3">
    <source>
        <dbReference type="EMBL" id="PKI86018.1"/>
    </source>
</evidence>
<dbReference type="Pfam" id="PF07713">
    <property type="entry name" value="DUF1604"/>
    <property type="match status" value="1"/>
</dbReference>
<reference evidence="3 4" key="1">
    <citation type="submission" date="2017-10" db="EMBL/GenBank/DDBJ databases">
        <title>A novel species of cold-tolerant Malassezia isolated from bats.</title>
        <authorList>
            <person name="Lorch J.M."/>
            <person name="Palmer J.M."/>
            <person name="Vanderwolf K.J."/>
            <person name="Schmidt K.Z."/>
            <person name="Verant M.L."/>
            <person name="Weller T.J."/>
            <person name="Blehert D.S."/>
        </authorList>
    </citation>
    <scope>NUCLEOTIDE SEQUENCE [LARGE SCALE GENOMIC DNA]</scope>
    <source>
        <strain evidence="3 4">NWHC:44797-103</strain>
    </source>
</reference>
<dbReference type="AlphaFoldDB" id="A0A2N1JHK9"/>
<evidence type="ECO:0000313" key="4">
    <source>
        <dbReference type="Proteomes" id="UP000232875"/>
    </source>
</evidence>